<comment type="caution">
    <text evidence="2">The sequence shown here is derived from an EMBL/GenBank/DDBJ whole genome shotgun (WGS) entry which is preliminary data.</text>
</comment>
<organism evidence="2 3">
    <name type="scientific">Oopsacas minuta</name>
    <dbReference type="NCBI Taxonomy" id="111878"/>
    <lineage>
        <taxon>Eukaryota</taxon>
        <taxon>Metazoa</taxon>
        <taxon>Porifera</taxon>
        <taxon>Hexactinellida</taxon>
        <taxon>Hexasterophora</taxon>
        <taxon>Lyssacinosida</taxon>
        <taxon>Leucopsacidae</taxon>
        <taxon>Oopsacas</taxon>
    </lineage>
</organism>
<dbReference type="InterPro" id="IPR002035">
    <property type="entry name" value="VWF_A"/>
</dbReference>
<dbReference type="PROSITE" id="PS50234">
    <property type="entry name" value="VWFA"/>
    <property type="match status" value="1"/>
</dbReference>
<dbReference type="Pfam" id="PF00092">
    <property type="entry name" value="VWA"/>
    <property type="match status" value="1"/>
</dbReference>
<dbReference type="Proteomes" id="UP001165289">
    <property type="component" value="Unassembled WGS sequence"/>
</dbReference>
<evidence type="ECO:0000259" key="1">
    <source>
        <dbReference type="PROSITE" id="PS50234"/>
    </source>
</evidence>
<keyword evidence="3" id="KW-1185">Reference proteome</keyword>
<dbReference type="InterPro" id="IPR051266">
    <property type="entry name" value="CLCR"/>
</dbReference>
<accession>A0AAV7JYB3</accession>
<evidence type="ECO:0000313" key="2">
    <source>
        <dbReference type="EMBL" id="KAI6653484.1"/>
    </source>
</evidence>
<dbReference type="Gene3D" id="3.40.50.410">
    <property type="entry name" value="von Willebrand factor, type A domain"/>
    <property type="match status" value="1"/>
</dbReference>
<dbReference type="InterPro" id="IPR036465">
    <property type="entry name" value="vWFA_dom_sf"/>
</dbReference>
<proteinExistence type="predicted"/>
<evidence type="ECO:0000313" key="3">
    <source>
        <dbReference type="Proteomes" id="UP001165289"/>
    </source>
</evidence>
<dbReference type="SMART" id="SM00327">
    <property type="entry name" value="VWA"/>
    <property type="match status" value="1"/>
</dbReference>
<gene>
    <name evidence="2" type="ORF">LOD99_3380</name>
</gene>
<dbReference type="EMBL" id="JAKMXF010000266">
    <property type="protein sequence ID" value="KAI6653484.1"/>
    <property type="molecule type" value="Genomic_DNA"/>
</dbReference>
<dbReference type="SUPFAM" id="SSF53300">
    <property type="entry name" value="vWA-like"/>
    <property type="match status" value="1"/>
</dbReference>
<name>A0AAV7JYB3_9METZ</name>
<dbReference type="PANTHER" id="PTHR10579:SF43">
    <property type="entry name" value="ZINC FINGER (C3HC4-TYPE RING FINGER) FAMILY PROTEIN"/>
    <property type="match status" value="1"/>
</dbReference>
<protein>
    <recommendedName>
        <fullName evidence="1">VWFA domain-containing protein</fullName>
    </recommendedName>
</protein>
<feature type="domain" description="VWFA" evidence="1">
    <location>
        <begin position="50"/>
        <end position="238"/>
    </location>
</feature>
<dbReference type="PANTHER" id="PTHR10579">
    <property type="entry name" value="CALCIUM-ACTIVATED CHLORIDE CHANNEL REGULATOR"/>
    <property type="match status" value="1"/>
</dbReference>
<reference evidence="2 3" key="1">
    <citation type="journal article" date="2023" name="BMC Biol.">
        <title>The compact genome of the sponge Oopsacas minuta (Hexactinellida) is lacking key metazoan core genes.</title>
        <authorList>
            <person name="Santini S."/>
            <person name="Schenkelaars Q."/>
            <person name="Jourda C."/>
            <person name="Duchesne M."/>
            <person name="Belahbib H."/>
            <person name="Rocher C."/>
            <person name="Selva M."/>
            <person name="Riesgo A."/>
            <person name="Vervoort M."/>
            <person name="Leys S.P."/>
            <person name="Kodjabachian L."/>
            <person name="Le Bivic A."/>
            <person name="Borchiellini C."/>
            <person name="Claverie J.M."/>
            <person name="Renard E."/>
        </authorList>
    </citation>
    <scope>NUCLEOTIDE SEQUENCE [LARGE SCALE GENOMIC DNA]</scope>
    <source>
        <strain evidence="2">SPO-2</strain>
    </source>
</reference>
<sequence>MAETSLLDELSVHSIVEYPYYMMGRINCWVDLKITTPVSYTDIQARPTIDLVVVVDRSRSMRGKNISLVKQSLCFILSQLNTEDRLAVVVYDKTAQIIFPFTPVTSQVRDRLFVRIESISIGKGTNICEGLLTGIQLLNGRKTSTNRQVSSLLLFSDGFPTVGILNKEDIVKQILSTTNHNFFNLIAGIKRRDPFMISTVGLAAKHDPNMLQAISQRGNGTFYSIPSAEQIPTFVAEFLGGLLSTFAQEICLDITMDNGAKLERFYVREDSEFNDNSARVVIRDIQLGEDRDILLVLILPRHEGKEAEVSYLTVQASYTLFDKMVRTDARVLITRSLGFEINRHVSTEVSIQRNRWRAVESLREAKEQASLGNKPEAKRTLEKCKLYINNSETSEAMLSDWLIEDLNRIIKELDKEELLKTSGISLLTATLESHSRQRSCSCGTGVYITPSRVNMITENDHFNI</sequence>
<dbReference type="AlphaFoldDB" id="A0AAV7JYB3"/>